<comment type="caution">
    <text evidence="4">The sequence shown here is derived from an EMBL/GenBank/DDBJ whole genome shotgun (WGS) entry which is preliminary data.</text>
</comment>
<evidence type="ECO:0000259" key="3">
    <source>
        <dbReference type="Pfam" id="PF13472"/>
    </source>
</evidence>
<evidence type="ECO:0000256" key="1">
    <source>
        <dbReference type="ARBA" id="ARBA00008668"/>
    </source>
</evidence>
<gene>
    <name evidence="4" type="ORF">Adt_32444</name>
</gene>
<dbReference type="InterPro" id="IPR045136">
    <property type="entry name" value="Iah1-like"/>
</dbReference>
<feature type="domain" description="SGNH hydrolase-type esterase" evidence="3">
    <location>
        <begin position="11"/>
        <end position="197"/>
    </location>
</feature>
<dbReference type="PANTHER" id="PTHR14209:SF10">
    <property type="entry name" value="SGNH HYDROLASE-TYPE ESTERASE DOMAIN-CONTAINING PROTEIN"/>
    <property type="match status" value="1"/>
</dbReference>
<keyword evidence="5" id="KW-1185">Reference proteome</keyword>
<dbReference type="EMBL" id="JBFOLK010000010">
    <property type="protein sequence ID" value="KAL2479478.1"/>
    <property type="molecule type" value="Genomic_DNA"/>
</dbReference>
<accession>A0ABD1QTE5</accession>
<name>A0ABD1QTE5_9LAMI</name>
<dbReference type="Gene3D" id="3.40.50.1110">
    <property type="entry name" value="SGNH hydrolase"/>
    <property type="match status" value="1"/>
</dbReference>
<dbReference type="FunFam" id="3.40.50.1110:FF:000002">
    <property type="entry name" value="isoamyl acetate-hydrolyzing esterase 1 homolog"/>
    <property type="match status" value="1"/>
</dbReference>
<dbReference type="Proteomes" id="UP001604336">
    <property type="component" value="Unassembled WGS sequence"/>
</dbReference>
<proteinExistence type="inferred from homology"/>
<dbReference type="InterPro" id="IPR013830">
    <property type="entry name" value="SGNH_hydro"/>
</dbReference>
<dbReference type="PANTHER" id="PTHR14209">
    <property type="entry name" value="ISOAMYL ACETATE-HYDROLYZING ESTERASE 1"/>
    <property type="match status" value="1"/>
</dbReference>
<dbReference type="InterPro" id="IPR036514">
    <property type="entry name" value="SGNH_hydro_sf"/>
</dbReference>
<protein>
    <submittedName>
        <fullName evidence="4">GDSL esterase/lipase CPRD49</fullName>
    </submittedName>
</protein>
<comment type="similarity">
    <text evidence="1">Belongs to the 'GDSL' lipolytic enzyme family.</text>
</comment>
<evidence type="ECO:0000313" key="4">
    <source>
        <dbReference type="EMBL" id="KAL2479478.1"/>
    </source>
</evidence>
<dbReference type="Pfam" id="PF13472">
    <property type="entry name" value="Lipase_GDSL_2"/>
    <property type="match status" value="1"/>
</dbReference>
<dbReference type="GO" id="GO:0016787">
    <property type="term" value="F:hydrolase activity"/>
    <property type="evidence" value="ECO:0007669"/>
    <property type="project" value="UniProtKB-KW"/>
</dbReference>
<evidence type="ECO:0000256" key="2">
    <source>
        <dbReference type="ARBA" id="ARBA00022801"/>
    </source>
</evidence>
<sequence>MVGPTRPQFVLFGSSVVQMSYNVGGWGAILTDLYARKADVILRGYSGWNSRLALQVLDQVFPKDASVQPTLVIVYFGGNDATNPHPTGKGAHVPLLEYVENMRKIALHLKSLSENIRIIFLSSPPVNEARIREIFGNALDDQARTNEGCRTYSEALVELGQQLDIKVIDLYTAIRQRDDWAKACFIDGIHFSSEGSKIVVKEILKVLKDAEWEPSLYWMSMPSEFPEDSPYYVVGPDDFKYNKTGDGFWVSSVPKRVIPGLGKLEFDVKILKAKQVQDSQRDILRKKHGKCDDSWKKLVENSNKCSPDRALSRLPPMKDGINFAAGKMNA</sequence>
<dbReference type="CDD" id="cd01838">
    <property type="entry name" value="Isoamyl_acetate_hydrolase_like"/>
    <property type="match status" value="1"/>
</dbReference>
<organism evidence="4 5">
    <name type="scientific">Abeliophyllum distichum</name>
    <dbReference type="NCBI Taxonomy" id="126358"/>
    <lineage>
        <taxon>Eukaryota</taxon>
        <taxon>Viridiplantae</taxon>
        <taxon>Streptophyta</taxon>
        <taxon>Embryophyta</taxon>
        <taxon>Tracheophyta</taxon>
        <taxon>Spermatophyta</taxon>
        <taxon>Magnoliopsida</taxon>
        <taxon>eudicotyledons</taxon>
        <taxon>Gunneridae</taxon>
        <taxon>Pentapetalae</taxon>
        <taxon>asterids</taxon>
        <taxon>lamiids</taxon>
        <taxon>Lamiales</taxon>
        <taxon>Oleaceae</taxon>
        <taxon>Forsythieae</taxon>
        <taxon>Abeliophyllum</taxon>
    </lineage>
</organism>
<evidence type="ECO:0000313" key="5">
    <source>
        <dbReference type="Proteomes" id="UP001604336"/>
    </source>
</evidence>
<dbReference type="AlphaFoldDB" id="A0ABD1QTE5"/>
<keyword evidence="2" id="KW-0378">Hydrolase</keyword>
<reference evidence="5" key="1">
    <citation type="submission" date="2024-07" db="EMBL/GenBank/DDBJ databases">
        <title>Two chromosome-level genome assemblies of Korean endemic species Abeliophyllum distichum and Forsythia ovata (Oleaceae).</title>
        <authorList>
            <person name="Jang H."/>
        </authorList>
    </citation>
    <scope>NUCLEOTIDE SEQUENCE [LARGE SCALE GENOMIC DNA]</scope>
</reference>
<dbReference type="SUPFAM" id="SSF52266">
    <property type="entry name" value="SGNH hydrolase"/>
    <property type="match status" value="1"/>
</dbReference>